<name>A0A9X8ZDF8_9BACI</name>
<accession>A0A9X8ZDF8</accession>
<dbReference type="RefSeq" id="WP_053533616.1">
    <property type="nucleotide sequence ID" value="NZ_CABIYS010000007.1"/>
</dbReference>
<dbReference type="EMBL" id="SZNT01000474">
    <property type="protein sequence ID" value="TKH07721.1"/>
    <property type="molecule type" value="Genomic_DNA"/>
</dbReference>
<evidence type="ECO:0000313" key="2">
    <source>
        <dbReference type="Proteomes" id="UP000309170"/>
    </source>
</evidence>
<dbReference type="AlphaFoldDB" id="A0A9X8ZDF8"/>
<evidence type="ECO:0000313" key="1">
    <source>
        <dbReference type="EMBL" id="TKH07721.1"/>
    </source>
</evidence>
<organism evidence="1 2">
    <name type="scientific">Peribacillus simplex</name>
    <dbReference type="NCBI Taxonomy" id="1478"/>
    <lineage>
        <taxon>Bacteria</taxon>
        <taxon>Bacillati</taxon>
        <taxon>Bacillota</taxon>
        <taxon>Bacilli</taxon>
        <taxon>Bacillales</taxon>
        <taxon>Bacillaceae</taxon>
        <taxon>Peribacillus</taxon>
    </lineage>
</organism>
<comment type="caution">
    <text evidence="1">The sequence shown here is derived from an EMBL/GenBank/DDBJ whole genome shotgun (WGS) entry which is preliminary data.</text>
</comment>
<sequence>MTKQEFLNRYEAEKLNIGEYIMVLDTITDESLVIGCAHDQGVWKVYKTRERGGHYIIKEIASENEAFDFLYELILSRHNRINN</sequence>
<protein>
    <submittedName>
        <fullName evidence="1">Uncharacterized protein</fullName>
    </submittedName>
</protein>
<dbReference type="OrthoDB" id="2237387at2"/>
<dbReference type="Proteomes" id="UP000309170">
    <property type="component" value="Unassembled WGS sequence"/>
</dbReference>
<gene>
    <name evidence="1" type="ORF">FC678_22350</name>
</gene>
<proteinExistence type="predicted"/>
<reference evidence="1 2" key="1">
    <citation type="journal article" date="2019" name="Environ. Microbiol.">
        <title>An active ?-lactamase is a part of an orchestrated cell wall stress resistance network of Bacillus subtilis and related rhizosphere species.</title>
        <authorList>
            <person name="Bucher T."/>
            <person name="Keren-Paz A."/>
            <person name="Hausser J."/>
            <person name="Olender T."/>
            <person name="Cytryn E."/>
            <person name="Kolodkin-Gal I."/>
        </authorList>
    </citation>
    <scope>NUCLEOTIDE SEQUENCE [LARGE SCALE GENOMIC DNA]</scope>
    <source>
        <strain evidence="1 2">I4</strain>
    </source>
</reference>